<dbReference type="SFLD" id="SFLDS00052">
    <property type="entry name" value="Ferric_Reductase_Domain"/>
    <property type="match status" value="1"/>
</dbReference>
<dbReference type="SUPFAM" id="SSF52343">
    <property type="entry name" value="Ferredoxin reductase-like, C-terminal NADP-linked domain"/>
    <property type="match status" value="1"/>
</dbReference>
<dbReference type="InterPro" id="IPR039261">
    <property type="entry name" value="FNR_nucleotide-bd"/>
</dbReference>
<evidence type="ECO:0000256" key="9">
    <source>
        <dbReference type="ARBA" id="ARBA00023002"/>
    </source>
</evidence>
<keyword evidence="10" id="KW-0408">Iron</keyword>
<evidence type="ECO:0000256" key="13">
    <source>
        <dbReference type="SAM" id="Phobius"/>
    </source>
</evidence>
<name>A0A495V2L8_9GAMM</name>
<dbReference type="Proteomes" id="UP000274556">
    <property type="component" value="Unassembled WGS sequence"/>
</dbReference>
<keyword evidence="5" id="KW-0001">2Fe-2S</keyword>
<dbReference type="InterPro" id="IPR017927">
    <property type="entry name" value="FAD-bd_FR_type"/>
</dbReference>
<evidence type="ECO:0000256" key="11">
    <source>
        <dbReference type="ARBA" id="ARBA00023014"/>
    </source>
</evidence>
<comment type="subcellular location">
    <subcellularLocation>
        <location evidence="2">Membrane</location>
        <topology evidence="2">Multi-pass membrane protein</topology>
    </subcellularLocation>
</comment>
<feature type="domain" description="FAD-binding FR-type" evidence="14">
    <location>
        <begin position="212"/>
        <end position="310"/>
    </location>
</feature>
<feature type="transmembrane region" description="Helical" evidence="13">
    <location>
        <begin position="188"/>
        <end position="209"/>
    </location>
</feature>
<comment type="cofactor">
    <cofactor evidence="1">
        <name>FAD</name>
        <dbReference type="ChEBI" id="CHEBI:57692"/>
    </cofactor>
</comment>
<organism evidence="15 16">
    <name type="scientific">Thiocapsa rosea</name>
    <dbReference type="NCBI Taxonomy" id="69360"/>
    <lineage>
        <taxon>Bacteria</taxon>
        <taxon>Pseudomonadati</taxon>
        <taxon>Pseudomonadota</taxon>
        <taxon>Gammaproteobacteria</taxon>
        <taxon>Chromatiales</taxon>
        <taxon>Chromatiaceae</taxon>
        <taxon>Thiocapsa</taxon>
    </lineage>
</organism>
<dbReference type="GO" id="GO:0046872">
    <property type="term" value="F:metal ion binding"/>
    <property type="evidence" value="ECO:0007669"/>
    <property type="project" value="UniProtKB-KW"/>
</dbReference>
<dbReference type="GO" id="GO:0050660">
    <property type="term" value="F:flavin adenine dinucleotide binding"/>
    <property type="evidence" value="ECO:0007669"/>
    <property type="project" value="TreeGrafter"/>
</dbReference>
<dbReference type="EMBL" id="RBXL01000001">
    <property type="protein sequence ID" value="RKT43646.1"/>
    <property type="molecule type" value="Genomic_DNA"/>
</dbReference>
<evidence type="ECO:0000256" key="6">
    <source>
        <dbReference type="ARBA" id="ARBA00022723"/>
    </source>
</evidence>
<evidence type="ECO:0000256" key="4">
    <source>
        <dbReference type="ARBA" id="ARBA00022692"/>
    </source>
</evidence>
<dbReference type="Gene3D" id="3.40.50.80">
    <property type="entry name" value="Nucleotide-binding domain of ferredoxin-NADP reductase (FNR) module"/>
    <property type="match status" value="1"/>
</dbReference>
<keyword evidence="16" id="KW-1185">Reference proteome</keyword>
<evidence type="ECO:0000256" key="2">
    <source>
        <dbReference type="ARBA" id="ARBA00004141"/>
    </source>
</evidence>
<evidence type="ECO:0000256" key="7">
    <source>
        <dbReference type="ARBA" id="ARBA00022827"/>
    </source>
</evidence>
<dbReference type="GO" id="GO:0016491">
    <property type="term" value="F:oxidoreductase activity"/>
    <property type="evidence" value="ECO:0007669"/>
    <property type="project" value="UniProtKB-KW"/>
</dbReference>
<keyword evidence="3" id="KW-0285">Flavoprotein</keyword>
<proteinExistence type="predicted"/>
<dbReference type="OrthoDB" id="9796486at2"/>
<evidence type="ECO:0000313" key="15">
    <source>
        <dbReference type="EMBL" id="RKT43646.1"/>
    </source>
</evidence>
<dbReference type="InterPro" id="IPR017938">
    <property type="entry name" value="Riboflavin_synthase-like_b-brl"/>
</dbReference>
<evidence type="ECO:0000256" key="3">
    <source>
        <dbReference type="ARBA" id="ARBA00022630"/>
    </source>
</evidence>
<dbReference type="PROSITE" id="PS51384">
    <property type="entry name" value="FAD_FR"/>
    <property type="match status" value="1"/>
</dbReference>
<keyword evidence="4 13" id="KW-0812">Transmembrane</keyword>
<evidence type="ECO:0000256" key="10">
    <source>
        <dbReference type="ARBA" id="ARBA00023004"/>
    </source>
</evidence>
<evidence type="ECO:0000313" key="16">
    <source>
        <dbReference type="Proteomes" id="UP000274556"/>
    </source>
</evidence>
<comment type="caution">
    <text evidence="15">The sequence shown here is derived from an EMBL/GenBank/DDBJ whole genome shotgun (WGS) entry which is preliminary data.</text>
</comment>
<dbReference type="Gene3D" id="2.40.30.10">
    <property type="entry name" value="Translation factors"/>
    <property type="match status" value="1"/>
</dbReference>
<dbReference type="Pfam" id="PF08022">
    <property type="entry name" value="FAD_binding_8"/>
    <property type="match status" value="1"/>
</dbReference>
<dbReference type="SFLD" id="SFLDG01168">
    <property type="entry name" value="Ferric_reductase_subgroup_(FRE"/>
    <property type="match status" value="1"/>
</dbReference>
<feature type="transmembrane region" description="Helical" evidence="13">
    <location>
        <begin position="133"/>
        <end position="152"/>
    </location>
</feature>
<evidence type="ECO:0000256" key="1">
    <source>
        <dbReference type="ARBA" id="ARBA00001974"/>
    </source>
</evidence>
<reference evidence="15 16" key="1">
    <citation type="submission" date="2018-10" db="EMBL/GenBank/DDBJ databases">
        <title>Genomic Encyclopedia of Archaeal and Bacterial Type Strains, Phase II (KMG-II): from individual species to whole genera.</title>
        <authorList>
            <person name="Goeker M."/>
        </authorList>
    </citation>
    <scope>NUCLEOTIDE SEQUENCE [LARGE SCALE GENOMIC DNA]</scope>
    <source>
        <strain evidence="15 16">DSM 235</strain>
    </source>
</reference>
<feature type="transmembrane region" description="Helical" evidence="13">
    <location>
        <begin position="76"/>
        <end position="94"/>
    </location>
</feature>
<keyword evidence="8 13" id="KW-1133">Transmembrane helix</keyword>
<dbReference type="InterPro" id="IPR013130">
    <property type="entry name" value="Fe3_Rdtase_TM_dom"/>
</dbReference>
<keyword evidence="7" id="KW-0274">FAD</keyword>
<feature type="transmembrane region" description="Helical" evidence="13">
    <location>
        <begin position="37"/>
        <end position="56"/>
    </location>
</feature>
<keyword evidence="12 13" id="KW-0472">Membrane</keyword>
<dbReference type="AlphaFoldDB" id="A0A495V2L8"/>
<evidence type="ECO:0000256" key="5">
    <source>
        <dbReference type="ARBA" id="ARBA00022714"/>
    </source>
</evidence>
<dbReference type="PANTHER" id="PTHR47354">
    <property type="entry name" value="NADH OXIDOREDUCTASE HCR"/>
    <property type="match status" value="1"/>
</dbReference>
<dbReference type="InterPro" id="IPR013112">
    <property type="entry name" value="FAD-bd_8"/>
</dbReference>
<dbReference type="GO" id="GO:0016020">
    <property type="term" value="C:membrane"/>
    <property type="evidence" value="ECO:0007669"/>
    <property type="project" value="UniProtKB-SubCell"/>
</dbReference>
<evidence type="ECO:0000256" key="8">
    <source>
        <dbReference type="ARBA" id="ARBA00022989"/>
    </source>
</evidence>
<dbReference type="CDD" id="cd06198">
    <property type="entry name" value="FNR_like_3"/>
    <property type="match status" value="1"/>
</dbReference>
<feature type="transmembrane region" description="Helical" evidence="13">
    <location>
        <begin position="164"/>
        <end position="182"/>
    </location>
</feature>
<dbReference type="PANTHER" id="PTHR47354:SF8">
    <property type="entry name" value="1,2-PHENYLACETYL-COA EPOXIDASE, SUBUNIT E"/>
    <property type="match status" value="1"/>
</dbReference>
<dbReference type="InterPro" id="IPR050415">
    <property type="entry name" value="MRET"/>
</dbReference>
<keyword evidence="11" id="KW-0411">Iron-sulfur</keyword>
<dbReference type="GO" id="GO:0051537">
    <property type="term" value="F:2 iron, 2 sulfur cluster binding"/>
    <property type="evidence" value="ECO:0007669"/>
    <property type="project" value="UniProtKB-KW"/>
</dbReference>
<sequence>MTIHLTGFIALLVLAWAGALSVSGPGTNSLPWAIQSQALYLSGLLAIGLMSLAMVLATRPTWLERPLGGMDRVYRLHKWTAILAVSFAATHWLLEEGDDLIKSVFGRHGRPLEEQFSGLLHDVRDVGEELGEIGIYLLLAMLVLSLLKRFPYKFWRHVHRAMPLLYLALAFHAAVLAPTHYWSQPLGLLLGMLLVAGSVAAVMSLLGLVGQSRRARGSIVSISTPSHDVTEMVCQLEPRWRGHRAGQFAFVSFDRFEGHHPFTIASADHGDRRVTFLIKALGDFTRALPQRIAVGQAVTVEGPYGFFQLPRRNPEARQIWVAGGIGVTPFIAWLEALRAKPDASLITDLHYSTRNRGTDPFVDRLETLCADLPGVSLHIHDSQAGSTLSAEHLASMHDGLRKTEVWFCGPSRFAKRLRTGLTRAWRGRLRFHQEAFEMR</sequence>
<keyword evidence="9" id="KW-0560">Oxidoreductase</keyword>
<protein>
    <submittedName>
        <fullName evidence="15">Putative ferric reductase</fullName>
    </submittedName>
</protein>
<dbReference type="Pfam" id="PF01794">
    <property type="entry name" value="Ferric_reduct"/>
    <property type="match status" value="1"/>
</dbReference>
<evidence type="ECO:0000259" key="14">
    <source>
        <dbReference type="PROSITE" id="PS51384"/>
    </source>
</evidence>
<accession>A0A495V2L8</accession>
<evidence type="ECO:0000256" key="12">
    <source>
        <dbReference type="ARBA" id="ARBA00023136"/>
    </source>
</evidence>
<keyword evidence="6" id="KW-0479">Metal-binding</keyword>
<gene>
    <name evidence="15" type="ORF">BDD21_0999</name>
</gene>
<dbReference type="SUPFAM" id="SSF63380">
    <property type="entry name" value="Riboflavin synthase domain-like"/>
    <property type="match status" value="1"/>
</dbReference>
<dbReference type="RefSeq" id="WP_120796190.1">
    <property type="nucleotide sequence ID" value="NZ_RBXL01000001.1"/>
</dbReference>